<keyword evidence="2" id="KW-0238">DNA-binding</keyword>
<feature type="domain" description="HTH araC/xylS-type" evidence="5">
    <location>
        <begin position="261"/>
        <end position="359"/>
    </location>
</feature>
<keyword evidence="1" id="KW-0805">Transcription regulation</keyword>
<proteinExistence type="predicted"/>
<evidence type="ECO:0008006" key="9">
    <source>
        <dbReference type="Google" id="ProtNLM"/>
    </source>
</evidence>
<dbReference type="Proteomes" id="UP000680304">
    <property type="component" value="Unassembled WGS sequence"/>
</dbReference>
<keyword evidence="3" id="KW-0804">Transcription</keyword>
<dbReference type="CDD" id="cd17536">
    <property type="entry name" value="REC_YesN-like"/>
    <property type="match status" value="1"/>
</dbReference>
<dbReference type="Gene3D" id="3.40.50.2300">
    <property type="match status" value="1"/>
</dbReference>
<dbReference type="SUPFAM" id="SSF52172">
    <property type="entry name" value="CheY-like"/>
    <property type="match status" value="1"/>
</dbReference>
<dbReference type="InterPro" id="IPR001789">
    <property type="entry name" value="Sig_transdc_resp-reg_receiver"/>
</dbReference>
<dbReference type="RefSeq" id="WP_213526919.1">
    <property type="nucleotide sequence ID" value="NZ_BOVJ01000007.1"/>
</dbReference>
<dbReference type="InterPro" id="IPR020449">
    <property type="entry name" value="Tscrpt_reg_AraC-type_HTH"/>
</dbReference>
<dbReference type="PROSITE" id="PS50110">
    <property type="entry name" value="RESPONSE_REGULATORY"/>
    <property type="match status" value="1"/>
</dbReference>
<dbReference type="EMBL" id="BOVJ01000007">
    <property type="protein sequence ID" value="GIQ61679.1"/>
    <property type="molecule type" value="Genomic_DNA"/>
</dbReference>
<dbReference type="SMART" id="SM00448">
    <property type="entry name" value="REC"/>
    <property type="match status" value="1"/>
</dbReference>
<gene>
    <name evidence="7" type="ORF">PACILC2_02470</name>
</gene>
<evidence type="ECO:0000256" key="1">
    <source>
        <dbReference type="ARBA" id="ARBA00023015"/>
    </source>
</evidence>
<dbReference type="InterPro" id="IPR018060">
    <property type="entry name" value="HTH_AraC"/>
</dbReference>
<evidence type="ECO:0000256" key="2">
    <source>
        <dbReference type="ARBA" id="ARBA00023125"/>
    </source>
</evidence>
<evidence type="ECO:0000259" key="6">
    <source>
        <dbReference type="PROSITE" id="PS50110"/>
    </source>
</evidence>
<dbReference type="Pfam" id="PF12833">
    <property type="entry name" value="HTH_18"/>
    <property type="match status" value="1"/>
</dbReference>
<dbReference type="SUPFAM" id="SSF46689">
    <property type="entry name" value="Homeodomain-like"/>
    <property type="match status" value="2"/>
</dbReference>
<evidence type="ECO:0000256" key="4">
    <source>
        <dbReference type="PROSITE-ProRule" id="PRU00169"/>
    </source>
</evidence>
<feature type="domain" description="Response regulatory" evidence="6">
    <location>
        <begin position="4"/>
        <end position="120"/>
    </location>
</feature>
<protein>
    <recommendedName>
        <fullName evidence="9">AraC family transcriptional regulator</fullName>
    </recommendedName>
</protein>
<dbReference type="InterPro" id="IPR009057">
    <property type="entry name" value="Homeodomain-like_sf"/>
</dbReference>
<evidence type="ECO:0000313" key="7">
    <source>
        <dbReference type="EMBL" id="GIQ61679.1"/>
    </source>
</evidence>
<keyword evidence="8" id="KW-1185">Reference proteome</keyword>
<feature type="modified residue" description="4-aspartylphosphate" evidence="4">
    <location>
        <position position="55"/>
    </location>
</feature>
<dbReference type="Pfam" id="PF00072">
    <property type="entry name" value="Response_reg"/>
    <property type="match status" value="1"/>
</dbReference>
<comment type="caution">
    <text evidence="7">The sequence shown here is derived from an EMBL/GenBank/DDBJ whole genome shotgun (WGS) entry which is preliminary data.</text>
</comment>
<dbReference type="InterPro" id="IPR011006">
    <property type="entry name" value="CheY-like_superfamily"/>
</dbReference>
<dbReference type="Gene3D" id="1.10.10.60">
    <property type="entry name" value="Homeodomain-like"/>
    <property type="match status" value="2"/>
</dbReference>
<accession>A0ABQ4N0I9</accession>
<name>A0ABQ4N0I9_9BACL</name>
<sequence>MYYSAIIVDDEHLIRSSLAKKVNDYRLTIAAGTAANGVKCLEWLKRWYTDICITDVRMPHMDGLELLRQIHDHYPWMTCIVVSSYDDFAYVRTSLQLNAVDYVMKPVEQSVLNAALEAAIGKLRQTRKHQALSILMRKLPHHVDMLERWVDMIQTVQMEKRQLLIVDTLEMFESWADDQHYLLNEFANVWLELVLERIKKEKVVLELPEDELPGLDEKPISLEHKRFFFRLVCVGRLQTGMQKISEVIKEIKSSATHKTVEQVKQYLNEHYAEKINLQDVADAVSLSRTYLANLFKQETGTTIWSYLVAVRMRHARELLLNSTLKSYEIALKVGYENSIHFSKLFKEQYGLNPMEYKKRMQG</sequence>
<dbReference type="PROSITE" id="PS01124">
    <property type="entry name" value="HTH_ARAC_FAMILY_2"/>
    <property type="match status" value="1"/>
</dbReference>
<evidence type="ECO:0000313" key="8">
    <source>
        <dbReference type="Proteomes" id="UP000680304"/>
    </source>
</evidence>
<organism evidence="7 8">
    <name type="scientific">Paenibacillus cisolokensis</name>
    <dbReference type="NCBI Taxonomy" id="1658519"/>
    <lineage>
        <taxon>Bacteria</taxon>
        <taxon>Bacillati</taxon>
        <taxon>Bacillota</taxon>
        <taxon>Bacilli</taxon>
        <taxon>Bacillales</taxon>
        <taxon>Paenibacillaceae</taxon>
        <taxon>Paenibacillus</taxon>
    </lineage>
</organism>
<evidence type="ECO:0000259" key="5">
    <source>
        <dbReference type="PROSITE" id="PS01124"/>
    </source>
</evidence>
<dbReference type="SMART" id="SM00342">
    <property type="entry name" value="HTH_ARAC"/>
    <property type="match status" value="1"/>
</dbReference>
<dbReference type="PANTHER" id="PTHR43280">
    <property type="entry name" value="ARAC-FAMILY TRANSCRIPTIONAL REGULATOR"/>
    <property type="match status" value="1"/>
</dbReference>
<dbReference type="PANTHER" id="PTHR43280:SF30">
    <property type="entry name" value="MMSAB OPERON REGULATORY PROTEIN"/>
    <property type="match status" value="1"/>
</dbReference>
<dbReference type="PRINTS" id="PR00032">
    <property type="entry name" value="HTHARAC"/>
</dbReference>
<keyword evidence="4" id="KW-0597">Phosphoprotein</keyword>
<reference evidence="7 8" key="1">
    <citation type="submission" date="2021-04" db="EMBL/GenBank/DDBJ databases">
        <title>Draft genome sequence of Paenibacillus cisolokensis, LC2-13A.</title>
        <authorList>
            <person name="Uke A."/>
            <person name="Chhe C."/>
            <person name="Baramee S."/>
            <person name="Kosugi A."/>
        </authorList>
    </citation>
    <scope>NUCLEOTIDE SEQUENCE [LARGE SCALE GENOMIC DNA]</scope>
    <source>
        <strain evidence="7 8">LC2-13A</strain>
    </source>
</reference>
<evidence type="ECO:0000256" key="3">
    <source>
        <dbReference type="ARBA" id="ARBA00023163"/>
    </source>
</evidence>